<name>A0A245ZQD1_9SPHN</name>
<dbReference type="EMBL" id="NBBJ01000001">
    <property type="protein sequence ID" value="OWK31930.1"/>
    <property type="molecule type" value="Genomic_DNA"/>
</dbReference>
<dbReference type="RefSeq" id="WP_088331153.1">
    <property type="nucleotide sequence ID" value="NZ_NBBJ01000001.1"/>
</dbReference>
<dbReference type="AlphaFoldDB" id="A0A245ZQD1"/>
<evidence type="ECO:0000256" key="1">
    <source>
        <dbReference type="ARBA" id="ARBA00022676"/>
    </source>
</evidence>
<dbReference type="Pfam" id="PF13692">
    <property type="entry name" value="Glyco_trans_1_4"/>
    <property type="match status" value="1"/>
</dbReference>
<keyword evidence="1 4" id="KW-0328">Glycosyltransferase</keyword>
<dbReference type="Gene3D" id="3.40.50.2000">
    <property type="entry name" value="Glycogen Phosphorylase B"/>
    <property type="match status" value="2"/>
</dbReference>
<feature type="domain" description="Glycosyltransferase subfamily 4-like N-terminal" evidence="3">
    <location>
        <begin position="25"/>
        <end position="177"/>
    </location>
</feature>
<evidence type="ECO:0000313" key="4">
    <source>
        <dbReference type="EMBL" id="OWK31930.1"/>
    </source>
</evidence>
<dbReference type="PANTHER" id="PTHR12526">
    <property type="entry name" value="GLYCOSYLTRANSFERASE"/>
    <property type="match status" value="1"/>
</dbReference>
<protein>
    <submittedName>
        <fullName evidence="4">Alpha-D-kanosaminyltransferase</fullName>
        <ecNumber evidence="4">2.4.1.301</ecNumber>
    </submittedName>
</protein>
<keyword evidence="2 4" id="KW-0808">Transferase</keyword>
<proteinExistence type="predicted"/>
<dbReference type="PANTHER" id="PTHR12526:SF510">
    <property type="entry name" value="D-INOSITOL 3-PHOSPHATE GLYCOSYLTRANSFERASE"/>
    <property type="match status" value="1"/>
</dbReference>
<dbReference type="EC" id="2.4.1.301" evidence="4"/>
<dbReference type="Proteomes" id="UP000197783">
    <property type="component" value="Unassembled WGS sequence"/>
</dbReference>
<organism evidence="4 5">
    <name type="scientific">Sphingomonas mucosissima</name>
    <dbReference type="NCBI Taxonomy" id="370959"/>
    <lineage>
        <taxon>Bacteria</taxon>
        <taxon>Pseudomonadati</taxon>
        <taxon>Pseudomonadota</taxon>
        <taxon>Alphaproteobacteria</taxon>
        <taxon>Sphingomonadales</taxon>
        <taxon>Sphingomonadaceae</taxon>
        <taxon>Sphingomonas</taxon>
    </lineage>
</organism>
<dbReference type="CDD" id="cd03801">
    <property type="entry name" value="GT4_PimA-like"/>
    <property type="match status" value="1"/>
</dbReference>
<keyword evidence="5" id="KW-1185">Reference proteome</keyword>
<dbReference type="SUPFAM" id="SSF53756">
    <property type="entry name" value="UDP-Glycosyltransferase/glycogen phosphorylase"/>
    <property type="match status" value="1"/>
</dbReference>
<evidence type="ECO:0000259" key="3">
    <source>
        <dbReference type="Pfam" id="PF13439"/>
    </source>
</evidence>
<reference evidence="4 5" key="1">
    <citation type="submission" date="2017-03" db="EMBL/GenBank/DDBJ databases">
        <title>Genome sequence of Sphingomonas mucosissima DSM 17494.</title>
        <authorList>
            <person name="Poehlein A."/>
            <person name="Wuebbeler J.H."/>
            <person name="Steinbuechel A."/>
            <person name="Daniel R."/>
        </authorList>
    </citation>
    <scope>NUCLEOTIDE SEQUENCE [LARGE SCALE GENOMIC DNA]</scope>
    <source>
        <strain evidence="4 5">DSM 17494</strain>
    </source>
</reference>
<dbReference type="Pfam" id="PF13439">
    <property type="entry name" value="Glyco_transf_4"/>
    <property type="match status" value="1"/>
</dbReference>
<evidence type="ECO:0000313" key="5">
    <source>
        <dbReference type="Proteomes" id="UP000197783"/>
    </source>
</evidence>
<dbReference type="OrthoDB" id="9790710at2"/>
<gene>
    <name evidence="4" type="primary">kanE_1</name>
    <name evidence="4" type="ORF">SPMU_02500</name>
</gene>
<dbReference type="GO" id="GO:0016757">
    <property type="term" value="F:glycosyltransferase activity"/>
    <property type="evidence" value="ECO:0007669"/>
    <property type="project" value="UniProtKB-KW"/>
</dbReference>
<comment type="caution">
    <text evidence="4">The sequence shown here is derived from an EMBL/GenBank/DDBJ whole genome shotgun (WGS) entry which is preliminary data.</text>
</comment>
<sequence>MSQPRRIMMVAPHFEEYALFLSVALAGHADVLLIVNTAVLEAEFVGRVMPTHPRLDVRHSAFASAAELVRLIAAMRRFRPDVLHWQEPSGLIKAAFAAVTVVTAGRSARTAVTVHDPVPHAGRDSRVAARLARLRRFTRARVDRLFLHGQACVDQYQRDYLRSVRPDRRVRLTEHGILLPPPEPRPSPPAFRALMFGRMEAYKGLDTLAAALERLSDDGRDIEIEIAGLGPEMDRLEARLRPLPGVTATNMFVPAVSLIDRISAASCVVLPYKEASQSGVLAAAFAGGRFVIASNVGGLVDLVDHGSNGLLVPPDDPAALAAALTQAATDPALRERLSEGAARTAARRLDWRRIAVQLLSDY</sequence>
<evidence type="ECO:0000256" key="2">
    <source>
        <dbReference type="ARBA" id="ARBA00022679"/>
    </source>
</evidence>
<dbReference type="InterPro" id="IPR028098">
    <property type="entry name" value="Glyco_trans_4-like_N"/>
</dbReference>
<accession>A0A245ZQD1</accession>